<evidence type="ECO:0000256" key="1">
    <source>
        <dbReference type="ARBA" id="ARBA00007462"/>
    </source>
</evidence>
<feature type="non-terminal residue" evidence="3">
    <location>
        <position position="189"/>
    </location>
</feature>
<dbReference type="PANTHER" id="PTHR13245:SF14">
    <property type="entry name" value="RRP15-LIKE PROTEIN"/>
    <property type="match status" value="1"/>
</dbReference>
<dbReference type="FunCoup" id="A0A1D2VMH1">
    <property type="interactions" value="358"/>
</dbReference>
<dbReference type="GO" id="GO:0000470">
    <property type="term" value="P:maturation of LSU-rRNA"/>
    <property type="evidence" value="ECO:0007669"/>
    <property type="project" value="TreeGrafter"/>
</dbReference>
<accession>A0A1D2VMH1</accession>
<dbReference type="EMBL" id="KV454476">
    <property type="protein sequence ID" value="ODV62774.1"/>
    <property type="molecule type" value="Genomic_DNA"/>
</dbReference>
<dbReference type="Proteomes" id="UP000095038">
    <property type="component" value="Unassembled WGS sequence"/>
</dbReference>
<dbReference type="Pfam" id="PF07890">
    <property type="entry name" value="Rrp15p"/>
    <property type="match status" value="1"/>
</dbReference>
<dbReference type="GO" id="GO:0030687">
    <property type="term" value="C:preribosome, large subunit precursor"/>
    <property type="evidence" value="ECO:0007669"/>
    <property type="project" value="TreeGrafter"/>
</dbReference>
<dbReference type="OrthoDB" id="20949at2759"/>
<evidence type="ECO:0000313" key="4">
    <source>
        <dbReference type="Proteomes" id="UP000095038"/>
    </source>
</evidence>
<protein>
    <submittedName>
        <fullName evidence="3">Rrp15p-domain-containing protein</fullName>
    </submittedName>
</protein>
<feature type="region of interest" description="Disordered" evidence="2">
    <location>
        <begin position="1"/>
        <end position="45"/>
    </location>
</feature>
<dbReference type="GeneID" id="30963159"/>
<evidence type="ECO:0000313" key="3">
    <source>
        <dbReference type="EMBL" id="ODV62774.1"/>
    </source>
</evidence>
<sequence length="189" mass="21577">FSDSEDSNGSDASKDFEESDDEIPIQKQKTKKRNRGDDDGSKDFSNAITNILNSKLKSYDRKDPMLVRAKKSLKKFEEDKLESKAKRLLSIEKKSLMDQNRIRHILPSAGDTNIREYFERERAFKKVAQRGVIKLFNAILSTQTQTNTSVSNNLEKQKKKGFSINAQKKEELLNDISKSKFLDLVKAAG</sequence>
<gene>
    <name evidence="3" type="ORF">ASCRUDRAFT_18131</name>
</gene>
<dbReference type="AlphaFoldDB" id="A0A1D2VMH1"/>
<dbReference type="PANTHER" id="PTHR13245">
    <property type="entry name" value="RRP15-LIKE PROTEIN"/>
    <property type="match status" value="1"/>
</dbReference>
<dbReference type="GO" id="GO:0000460">
    <property type="term" value="P:maturation of 5.8S rRNA"/>
    <property type="evidence" value="ECO:0007669"/>
    <property type="project" value="TreeGrafter"/>
</dbReference>
<feature type="non-terminal residue" evidence="3">
    <location>
        <position position="1"/>
    </location>
</feature>
<name>A0A1D2VMH1_9ASCO</name>
<proteinExistence type="inferred from homology"/>
<dbReference type="STRING" id="1344418.A0A1D2VMH1"/>
<evidence type="ECO:0000256" key="2">
    <source>
        <dbReference type="SAM" id="MobiDB-lite"/>
    </source>
</evidence>
<dbReference type="InterPro" id="IPR012459">
    <property type="entry name" value="Rrp15"/>
</dbReference>
<organism evidence="3 4">
    <name type="scientific">Ascoidea rubescens DSM 1968</name>
    <dbReference type="NCBI Taxonomy" id="1344418"/>
    <lineage>
        <taxon>Eukaryota</taxon>
        <taxon>Fungi</taxon>
        <taxon>Dikarya</taxon>
        <taxon>Ascomycota</taxon>
        <taxon>Saccharomycotina</taxon>
        <taxon>Saccharomycetes</taxon>
        <taxon>Ascoideaceae</taxon>
        <taxon>Ascoidea</taxon>
    </lineage>
</organism>
<dbReference type="InParanoid" id="A0A1D2VMH1"/>
<dbReference type="RefSeq" id="XP_020049081.1">
    <property type="nucleotide sequence ID" value="XM_020189523.1"/>
</dbReference>
<reference evidence="4" key="1">
    <citation type="submission" date="2016-05" db="EMBL/GenBank/DDBJ databases">
        <title>Comparative genomics of biotechnologically important yeasts.</title>
        <authorList>
            <consortium name="DOE Joint Genome Institute"/>
            <person name="Riley R."/>
            <person name="Haridas S."/>
            <person name="Wolfe K.H."/>
            <person name="Lopes M.R."/>
            <person name="Hittinger C.T."/>
            <person name="Goker M."/>
            <person name="Salamov A."/>
            <person name="Wisecaver J."/>
            <person name="Long T.M."/>
            <person name="Aerts A.L."/>
            <person name="Barry K."/>
            <person name="Choi C."/>
            <person name="Clum A."/>
            <person name="Coughlan A.Y."/>
            <person name="Deshpande S."/>
            <person name="Douglass A.P."/>
            <person name="Hanson S.J."/>
            <person name="Klenk H.-P."/>
            <person name="Labutti K."/>
            <person name="Lapidus A."/>
            <person name="Lindquist E."/>
            <person name="Lipzen A."/>
            <person name="Meier-Kolthoff J.P."/>
            <person name="Ohm R.A."/>
            <person name="Otillar R.P."/>
            <person name="Pangilinan J."/>
            <person name="Peng Y."/>
            <person name="Rokas A."/>
            <person name="Rosa C.A."/>
            <person name="Scheuner C."/>
            <person name="Sibirny A.A."/>
            <person name="Slot J.C."/>
            <person name="Stielow J.B."/>
            <person name="Sun H."/>
            <person name="Kurtzman C.P."/>
            <person name="Blackwell M."/>
            <person name="Grigoriev I.V."/>
            <person name="Jeffries T.W."/>
        </authorList>
    </citation>
    <scope>NUCLEOTIDE SEQUENCE [LARGE SCALE GENOMIC DNA]</scope>
    <source>
        <strain evidence="4">DSM 1968</strain>
    </source>
</reference>
<keyword evidence="4" id="KW-1185">Reference proteome</keyword>
<comment type="similarity">
    <text evidence="1">Belongs to the RRP15 family.</text>
</comment>